<dbReference type="eggNOG" id="ENOG502S5UA">
    <property type="taxonomic scope" value="Eukaryota"/>
</dbReference>
<accession>K3WTU3</accession>
<keyword evidence="1" id="KW-0175">Coiled coil</keyword>
<reference evidence="3" key="3">
    <citation type="submission" date="2015-02" db="UniProtKB">
        <authorList>
            <consortium name="EnsemblProtists"/>
        </authorList>
    </citation>
    <scope>IDENTIFICATION</scope>
    <source>
        <strain evidence="3">DAOM BR144</strain>
    </source>
</reference>
<protein>
    <recommendedName>
        <fullName evidence="5">Fibrous sheath-interacting protein 1</fullName>
    </recommendedName>
</protein>
<dbReference type="VEuPathDB" id="FungiDB:PYU1_G008373"/>
<feature type="region of interest" description="Disordered" evidence="2">
    <location>
        <begin position="170"/>
        <end position="256"/>
    </location>
</feature>
<reference evidence="4" key="1">
    <citation type="journal article" date="2010" name="Genome Biol.">
        <title>Genome sequence of the necrotrophic plant pathogen Pythium ultimum reveals original pathogenicity mechanisms and effector repertoire.</title>
        <authorList>
            <person name="Levesque C.A."/>
            <person name="Brouwer H."/>
            <person name="Cano L."/>
            <person name="Hamilton J.P."/>
            <person name="Holt C."/>
            <person name="Huitema E."/>
            <person name="Raffaele S."/>
            <person name="Robideau G.P."/>
            <person name="Thines M."/>
            <person name="Win J."/>
            <person name="Zerillo M.M."/>
            <person name="Beakes G.W."/>
            <person name="Boore J.L."/>
            <person name="Busam D."/>
            <person name="Dumas B."/>
            <person name="Ferriera S."/>
            <person name="Fuerstenberg S.I."/>
            <person name="Gachon C.M."/>
            <person name="Gaulin E."/>
            <person name="Govers F."/>
            <person name="Grenville-Briggs L."/>
            <person name="Horner N."/>
            <person name="Hostetler J."/>
            <person name="Jiang R.H."/>
            <person name="Johnson J."/>
            <person name="Krajaejun T."/>
            <person name="Lin H."/>
            <person name="Meijer H.J."/>
            <person name="Moore B."/>
            <person name="Morris P."/>
            <person name="Phuntmart V."/>
            <person name="Puiu D."/>
            <person name="Shetty J."/>
            <person name="Stajich J.E."/>
            <person name="Tripathy S."/>
            <person name="Wawra S."/>
            <person name="van West P."/>
            <person name="Whitty B.R."/>
            <person name="Coutinho P.M."/>
            <person name="Henrissat B."/>
            <person name="Martin F."/>
            <person name="Thomas P.D."/>
            <person name="Tyler B.M."/>
            <person name="De Vries R.P."/>
            <person name="Kamoun S."/>
            <person name="Yandell M."/>
            <person name="Tisserat N."/>
            <person name="Buell C.R."/>
        </authorList>
    </citation>
    <scope>NUCLEOTIDE SEQUENCE</scope>
    <source>
        <strain evidence="4">DAOM:BR144</strain>
    </source>
</reference>
<name>K3WTU3_GLOUD</name>
<dbReference type="OMA" id="FKCFLAQ"/>
<proteinExistence type="predicted"/>
<dbReference type="EMBL" id="GL376613">
    <property type="status" value="NOT_ANNOTATED_CDS"/>
    <property type="molecule type" value="Genomic_DNA"/>
</dbReference>
<keyword evidence="4" id="KW-1185">Reference proteome</keyword>
<evidence type="ECO:0000256" key="1">
    <source>
        <dbReference type="SAM" id="Coils"/>
    </source>
</evidence>
<dbReference type="AlphaFoldDB" id="K3WTU3"/>
<sequence>MEQNANASLPFASDSAAPCVDDDDDEYMRSLEVRKKLQNAEDERERLRDELQSYVTSLTSRKGDDGAQWLEFPKNYEHVLSLMSERDLRDEVAVSSNSGLTSVSNSSQRSWSHVLLQTGLAKQQAFGTLTDDDNENDAKSSLAAKIALKMARVRQLDAILEEKLGKHLYSASSGRQGSKFGAKKPKPVAPPSVQVRNQEPEPSATRGGGIGKTFAAQPNPNSSGGGLQHQQSDISITSASRQEEQPVIGTKPQNGSNFVERNKKVIACGMRPVLSQDEETRLNRLLCDVDTDATASTSSMESPSVAKLDRTTVEERNEFAMSASEKKRIEELIVEKRGAYQSNLLVPFDDDGNDDSDIITDTPAAAASNSNTVNIIQATKKERLRKQRLDHIDQELAFLNQSGGCLTIVADDDEAEAFILNDGETDSVFDGTMSERSYRTTTSTATSVYSLRSGVISRRQFNEFLVAETRKLSSATGTNDSTPNKASPEEIQRLVSSLSHLMTSRPVA</sequence>
<evidence type="ECO:0000256" key="2">
    <source>
        <dbReference type="SAM" id="MobiDB-lite"/>
    </source>
</evidence>
<feature type="coiled-coil region" evidence="1">
    <location>
        <begin position="30"/>
        <end position="57"/>
    </location>
</feature>
<dbReference type="HOGENOM" id="CLU_025980_0_0_1"/>
<feature type="region of interest" description="Disordered" evidence="2">
    <location>
        <begin position="1"/>
        <end position="23"/>
    </location>
</feature>
<dbReference type="InParanoid" id="K3WTU3"/>
<evidence type="ECO:0000313" key="4">
    <source>
        <dbReference type="Proteomes" id="UP000019132"/>
    </source>
</evidence>
<evidence type="ECO:0000313" key="3">
    <source>
        <dbReference type="EnsemblProtists" id="PYU1_T008389"/>
    </source>
</evidence>
<evidence type="ECO:0008006" key="5">
    <source>
        <dbReference type="Google" id="ProtNLM"/>
    </source>
</evidence>
<feature type="compositionally biased region" description="Polar residues" evidence="2">
    <location>
        <begin position="216"/>
        <end position="240"/>
    </location>
</feature>
<dbReference type="Proteomes" id="UP000019132">
    <property type="component" value="Unassembled WGS sequence"/>
</dbReference>
<reference evidence="4" key="2">
    <citation type="submission" date="2010-04" db="EMBL/GenBank/DDBJ databases">
        <authorList>
            <person name="Buell R."/>
            <person name="Hamilton J."/>
            <person name="Hostetler J."/>
        </authorList>
    </citation>
    <scope>NUCLEOTIDE SEQUENCE [LARGE SCALE GENOMIC DNA]</scope>
    <source>
        <strain evidence="4">DAOM:BR144</strain>
    </source>
</reference>
<dbReference type="EnsemblProtists" id="PYU1_T008389">
    <property type="protein sequence ID" value="PYU1_T008389"/>
    <property type="gene ID" value="PYU1_G008373"/>
</dbReference>
<organism evidence="3 4">
    <name type="scientific">Globisporangium ultimum (strain ATCC 200006 / CBS 805.95 / DAOM BR144)</name>
    <name type="common">Pythium ultimum</name>
    <dbReference type="NCBI Taxonomy" id="431595"/>
    <lineage>
        <taxon>Eukaryota</taxon>
        <taxon>Sar</taxon>
        <taxon>Stramenopiles</taxon>
        <taxon>Oomycota</taxon>
        <taxon>Peronosporomycetes</taxon>
        <taxon>Pythiales</taxon>
        <taxon>Pythiaceae</taxon>
        <taxon>Globisporangium</taxon>
    </lineage>
</organism>